<dbReference type="InterPro" id="IPR018247">
    <property type="entry name" value="EF_Hand_1_Ca_BS"/>
</dbReference>
<reference evidence="1 2" key="1">
    <citation type="submission" date="2016-11" db="EMBL/GenBank/DDBJ databases">
        <authorList>
            <person name="Jaros S."/>
            <person name="Januszkiewicz K."/>
            <person name="Wedrychowicz H."/>
        </authorList>
    </citation>
    <scope>NUCLEOTIDE SEQUENCE [LARGE SCALE GENOMIC DNA]</scope>
    <source>
        <strain evidence="1 2">DSM 3090</strain>
    </source>
</reference>
<name>A0A1M6N3V6_9CLOT</name>
<accession>A0A1M6N3V6</accession>
<evidence type="ECO:0000313" key="2">
    <source>
        <dbReference type="Proteomes" id="UP000183952"/>
    </source>
</evidence>
<organism evidence="1 2">
    <name type="scientific">Hathewaya proteolytica DSM 3090</name>
    <dbReference type="NCBI Taxonomy" id="1121331"/>
    <lineage>
        <taxon>Bacteria</taxon>
        <taxon>Bacillati</taxon>
        <taxon>Bacillota</taxon>
        <taxon>Clostridia</taxon>
        <taxon>Eubacteriales</taxon>
        <taxon>Clostridiaceae</taxon>
        <taxon>Hathewaya</taxon>
    </lineage>
</organism>
<dbReference type="RefSeq" id="WP_072903272.1">
    <property type="nucleotide sequence ID" value="NZ_FRAD01000009.1"/>
</dbReference>
<evidence type="ECO:0000313" key="1">
    <source>
        <dbReference type="EMBL" id="SHJ90375.1"/>
    </source>
</evidence>
<dbReference type="PROSITE" id="PS00018">
    <property type="entry name" value="EF_HAND_1"/>
    <property type="match status" value="1"/>
</dbReference>
<sequence>MVKESEQASVNEATTDGKKKIFGMAQAAGKGFAKMANGIGKTTTAVAKKTTESVVKSKEAVFQAIDQNGDGQIGIEDVIIMGLNVPGVKINREAFLRKELFKYYPQDVIDDAVQFNPLHAKIKLEDIDKIANEVIKFERNCVSGISAALGAPGGVAMVATIPADIAQYYGYMIRVVQKLLYLYGFPEIDSKEQGNVIDTETMNTIIICMGVMYGVAGANKAIKVMAKALGTGVEKQLMKKALTKGSIYPIVKKVSNFFSVNLTKKMFSGFFKKSIPVIGGVIGGGITFFSFKPCCDKFKLSLQDTMLSNPNYNSDNCELDITTDDAEIIDVEVVEI</sequence>
<dbReference type="Proteomes" id="UP000183952">
    <property type="component" value="Unassembled WGS sequence"/>
</dbReference>
<dbReference type="AlphaFoldDB" id="A0A1M6N3V6"/>
<keyword evidence="2" id="KW-1185">Reference proteome</keyword>
<proteinExistence type="predicted"/>
<dbReference type="EMBL" id="FRAD01000009">
    <property type="protein sequence ID" value="SHJ90375.1"/>
    <property type="molecule type" value="Genomic_DNA"/>
</dbReference>
<protein>
    <submittedName>
        <fullName evidence="1">EcsC protein family protein</fullName>
    </submittedName>
</protein>
<gene>
    <name evidence="1" type="ORF">SAMN02745248_01257</name>
</gene>